<organism evidence="2 3">
    <name type="scientific">Aureobasidium subglaciale (strain EXF-2481)</name>
    <name type="common">Aureobasidium pullulans var. subglaciale</name>
    <dbReference type="NCBI Taxonomy" id="1043005"/>
    <lineage>
        <taxon>Eukaryota</taxon>
        <taxon>Fungi</taxon>
        <taxon>Dikarya</taxon>
        <taxon>Ascomycota</taxon>
        <taxon>Pezizomycotina</taxon>
        <taxon>Dothideomycetes</taxon>
        <taxon>Dothideomycetidae</taxon>
        <taxon>Dothideales</taxon>
        <taxon>Saccotheciaceae</taxon>
        <taxon>Aureobasidium</taxon>
    </lineage>
</organism>
<proteinExistence type="predicted"/>
<evidence type="ECO:0000313" key="2">
    <source>
        <dbReference type="EMBL" id="KEQ98010.1"/>
    </source>
</evidence>
<keyword evidence="3" id="KW-1185">Reference proteome</keyword>
<dbReference type="EMBL" id="KL584753">
    <property type="protein sequence ID" value="KEQ98010.1"/>
    <property type="molecule type" value="Genomic_DNA"/>
</dbReference>
<dbReference type="OrthoDB" id="3918524at2759"/>
<dbReference type="InParanoid" id="A0A074YJY3"/>
<keyword evidence="1" id="KW-0812">Transmembrane</keyword>
<evidence type="ECO:0000313" key="3">
    <source>
        <dbReference type="Proteomes" id="UP000030641"/>
    </source>
</evidence>
<dbReference type="RefSeq" id="XP_013346356.1">
    <property type="nucleotide sequence ID" value="XM_013490902.1"/>
</dbReference>
<keyword evidence="1" id="KW-0472">Membrane</keyword>
<dbReference type="AlphaFoldDB" id="A0A074YJY3"/>
<keyword evidence="1" id="KW-1133">Transmembrane helix</keyword>
<evidence type="ECO:0000256" key="1">
    <source>
        <dbReference type="SAM" id="Phobius"/>
    </source>
</evidence>
<accession>A0A074YJY3</accession>
<dbReference type="GeneID" id="25365881"/>
<feature type="transmembrane region" description="Helical" evidence="1">
    <location>
        <begin position="44"/>
        <end position="68"/>
    </location>
</feature>
<dbReference type="Proteomes" id="UP000030641">
    <property type="component" value="Unassembled WGS sequence"/>
</dbReference>
<gene>
    <name evidence="2" type="ORF">AUEXF2481DRAFT_37588</name>
</gene>
<name>A0A074YJY3_AURSE</name>
<sequence length="81" mass="8820">MVNKVCAGESLERKLILGSTKSIAHAFNAWIPLMTYNTTYAPRFLVGNSVTVGLIVCAACTLSLALYLQRRDAAGRKTFIV</sequence>
<dbReference type="HOGENOM" id="CLU_2573524_0_0_1"/>
<reference evidence="2 3" key="1">
    <citation type="journal article" date="2014" name="BMC Genomics">
        <title>Genome sequencing of four Aureobasidium pullulans varieties: biotechnological potential, stress tolerance, and description of new species.</title>
        <authorList>
            <person name="Gostin Ar C."/>
            <person name="Ohm R.A."/>
            <person name="Kogej T."/>
            <person name="Sonjak S."/>
            <person name="Turk M."/>
            <person name="Zajc J."/>
            <person name="Zalar P."/>
            <person name="Grube M."/>
            <person name="Sun H."/>
            <person name="Han J."/>
            <person name="Sharma A."/>
            <person name="Chiniquy J."/>
            <person name="Ngan C.Y."/>
            <person name="Lipzen A."/>
            <person name="Barry K."/>
            <person name="Grigoriev I.V."/>
            <person name="Gunde-Cimerman N."/>
        </authorList>
    </citation>
    <scope>NUCLEOTIDE SEQUENCE [LARGE SCALE GENOMIC DNA]</scope>
    <source>
        <strain evidence="2 3">EXF-2481</strain>
    </source>
</reference>
<protein>
    <submittedName>
        <fullName evidence="2">Uncharacterized protein</fullName>
    </submittedName>
</protein>